<evidence type="ECO:0000313" key="2">
    <source>
        <dbReference type="EMBL" id="KAG9355286.1"/>
    </source>
</evidence>
<feature type="region of interest" description="Disordered" evidence="1">
    <location>
        <begin position="41"/>
        <end position="88"/>
    </location>
</feature>
<keyword evidence="3" id="KW-1185">Reference proteome</keyword>
<evidence type="ECO:0000313" key="3">
    <source>
        <dbReference type="Proteomes" id="UP000824540"/>
    </source>
</evidence>
<organism evidence="2 3">
    <name type="scientific">Albula glossodonta</name>
    <name type="common">roundjaw bonefish</name>
    <dbReference type="NCBI Taxonomy" id="121402"/>
    <lineage>
        <taxon>Eukaryota</taxon>
        <taxon>Metazoa</taxon>
        <taxon>Chordata</taxon>
        <taxon>Craniata</taxon>
        <taxon>Vertebrata</taxon>
        <taxon>Euteleostomi</taxon>
        <taxon>Actinopterygii</taxon>
        <taxon>Neopterygii</taxon>
        <taxon>Teleostei</taxon>
        <taxon>Albuliformes</taxon>
        <taxon>Albulidae</taxon>
        <taxon>Albula</taxon>
    </lineage>
</organism>
<evidence type="ECO:0000256" key="1">
    <source>
        <dbReference type="SAM" id="MobiDB-lite"/>
    </source>
</evidence>
<gene>
    <name evidence="2" type="ORF">JZ751_000124</name>
</gene>
<dbReference type="EMBL" id="JAFBMS010000001">
    <property type="protein sequence ID" value="KAG9355286.1"/>
    <property type="molecule type" value="Genomic_DNA"/>
</dbReference>
<accession>A0A8T2PVN2</accession>
<protein>
    <submittedName>
        <fullName evidence="2">Uncharacterized protein</fullName>
    </submittedName>
</protein>
<dbReference type="AlphaFoldDB" id="A0A8T2PVN2"/>
<proteinExistence type="predicted"/>
<sequence length="140" mass="15656">MSGVRRQARNLRDVREHANAEVHLLLPESLQWWGAMMVHDEPQPVRAPSPPASLRLAPVSDYNKPTSGLALPEPQPKPATSSPPLPPHSPLWMPLRSLSCWSGRWRILKERTAFSSASDMRAISRPCSFPFRTGNPDTTM</sequence>
<comment type="caution">
    <text evidence="2">The sequence shown here is derived from an EMBL/GenBank/DDBJ whole genome shotgun (WGS) entry which is preliminary data.</text>
</comment>
<reference evidence="2" key="1">
    <citation type="thesis" date="2021" institute="BYU ScholarsArchive" country="Provo, UT, USA">
        <title>Applications of and Algorithms for Genome Assembly and Genomic Analyses with an Emphasis on Marine Teleosts.</title>
        <authorList>
            <person name="Pickett B.D."/>
        </authorList>
    </citation>
    <scope>NUCLEOTIDE SEQUENCE</scope>
    <source>
        <strain evidence="2">HI-2016</strain>
    </source>
</reference>
<dbReference type="Proteomes" id="UP000824540">
    <property type="component" value="Unassembled WGS sequence"/>
</dbReference>
<name>A0A8T2PVN2_9TELE</name>
<feature type="compositionally biased region" description="Pro residues" evidence="1">
    <location>
        <begin position="73"/>
        <end position="88"/>
    </location>
</feature>